<dbReference type="Gene3D" id="3.30.1120.10">
    <property type="match status" value="1"/>
</dbReference>
<feature type="signal peptide" evidence="8">
    <location>
        <begin position="1"/>
        <end position="20"/>
    </location>
</feature>
<evidence type="ECO:0000256" key="2">
    <source>
        <dbReference type="ARBA" id="ARBA00008779"/>
    </source>
</evidence>
<dbReference type="EMBL" id="JBHTLI010000001">
    <property type="protein sequence ID" value="MFD1094564.1"/>
    <property type="molecule type" value="Genomic_DNA"/>
</dbReference>
<comment type="caution">
    <text evidence="10">The sequence shown here is derived from an EMBL/GenBank/DDBJ whole genome shotgun (WGS) entry which is preliminary data.</text>
</comment>
<dbReference type="Gene3D" id="3.40.720.10">
    <property type="entry name" value="Alkaline Phosphatase, subunit A"/>
    <property type="match status" value="1"/>
</dbReference>
<comment type="cofactor">
    <cofactor evidence="1">
        <name>Ca(2+)</name>
        <dbReference type="ChEBI" id="CHEBI:29108"/>
    </cofactor>
</comment>
<evidence type="ECO:0000313" key="10">
    <source>
        <dbReference type="EMBL" id="MFD1094564.1"/>
    </source>
</evidence>
<proteinExistence type="inferred from homology"/>
<dbReference type="SUPFAM" id="SSF53649">
    <property type="entry name" value="Alkaline phosphatase-like"/>
    <property type="match status" value="1"/>
</dbReference>
<feature type="domain" description="Sulfatase N-terminal" evidence="9">
    <location>
        <begin position="26"/>
        <end position="367"/>
    </location>
</feature>
<evidence type="ECO:0000256" key="8">
    <source>
        <dbReference type="SAM" id="SignalP"/>
    </source>
</evidence>
<keyword evidence="6" id="KW-0106">Calcium</keyword>
<evidence type="ECO:0000259" key="9">
    <source>
        <dbReference type="Pfam" id="PF00884"/>
    </source>
</evidence>
<organism evidence="10 11">
    <name type="scientific">Salegentibacter chungangensis</name>
    <dbReference type="NCBI Taxonomy" id="1335724"/>
    <lineage>
        <taxon>Bacteria</taxon>
        <taxon>Pseudomonadati</taxon>
        <taxon>Bacteroidota</taxon>
        <taxon>Flavobacteriia</taxon>
        <taxon>Flavobacteriales</taxon>
        <taxon>Flavobacteriaceae</taxon>
        <taxon>Salegentibacter</taxon>
    </lineage>
</organism>
<feature type="chain" id="PRO_5046204196" evidence="8">
    <location>
        <begin position="21"/>
        <end position="484"/>
    </location>
</feature>
<dbReference type="InterPro" id="IPR024607">
    <property type="entry name" value="Sulfatase_CS"/>
</dbReference>
<dbReference type="RefSeq" id="WP_380742507.1">
    <property type="nucleotide sequence ID" value="NZ_JBHTLI010000001.1"/>
</dbReference>
<dbReference type="InterPro" id="IPR017850">
    <property type="entry name" value="Alkaline_phosphatase_core_sf"/>
</dbReference>
<gene>
    <name evidence="10" type="ORF">ACFQ3Q_02280</name>
</gene>
<sequence>MNRLKYILFLLFMVGSLALASAQERPNILFILTDDLGYHDLSITGSEIYQTPNIDDIAEEGISFKKAYVNYPRCVPSRYAYMTGLYPVNEDKGNLKVNIPEERNFIKIFNEAGYNTSYVGKWHLGELPSNKGEGNDPKGFGFKHSYGAGGAGGVDTRFYPFNIKSKKKNSRKDPVPNVEEDGREGDYLSDMLTNATMGFIKENAEKDQPFLAMLAFYAVHTPLEAKVEDRDRNKKEIDAYDYGDTPEYIKEGEGRRKMRQDDPDYAGMVENVDENVGRLLELLEELDIDDNTIIVFTSDHGGLSNDGYKRERHLATTNNPLRAGKGHLYEGGIRVPLFIKWEDRTEERVEDKSVVMAMDVYPTLIDMVLDRKVSGTDGKSFKPVIEEKETWEDRIVFWHNRKARPHSTGDSKSSAVRSGDYKLIHFFEKDKVELYNLREDISEENNLAEKEPEKTKELMELLEAWKEKQLVEENLRRRWQKEDK</sequence>
<evidence type="ECO:0000313" key="11">
    <source>
        <dbReference type="Proteomes" id="UP001597131"/>
    </source>
</evidence>
<evidence type="ECO:0000256" key="4">
    <source>
        <dbReference type="ARBA" id="ARBA00022729"/>
    </source>
</evidence>
<dbReference type="PANTHER" id="PTHR42693">
    <property type="entry name" value="ARYLSULFATASE FAMILY MEMBER"/>
    <property type="match status" value="1"/>
</dbReference>
<reference evidence="11" key="1">
    <citation type="journal article" date="2019" name="Int. J. Syst. Evol. Microbiol.">
        <title>The Global Catalogue of Microorganisms (GCM) 10K type strain sequencing project: providing services to taxonomists for standard genome sequencing and annotation.</title>
        <authorList>
            <consortium name="The Broad Institute Genomics Platform"/>
            <consortium name="The Broad Institute Genome Sequencing Center for Infectious Disease"/>
            <person name="Wu L."/>
            <person name="Ma J."/>
        </authorList>
    </citation>
    <scope>NUCLEOTIDE SEQUENCE [LARGE SCALE GENOMIC DNA]</scope>
    <source>
        <strain evidence="11">CCUG 64793</strain>
    </source>
</reference>
<dbReference type="CDD" id="cd16144">
    <property type="entry name" value="ARS_like"/>
    <property type="match status" value="1"/>
</dbReference>
<accession>A0ABW3NP84</accession>
<evidence type="ECO:0000256" key="7">
    <source>
        <dbReference type="SAM" id="MobiDB-lite"/>
    </source>
</evidence>
<feature type="region of interest" description="Disordered" evidence="7">
    <location>
        <begin position="165"/>
        <end position="186"/>
    </location>
</feature>
<keyword evidence="11" id="KW-1185">Reference proteome</keyword>
<keyword evidence="5" id="KW-0378">Hydrolase</keyword>
<keyword evidence="4 8" id="KW-0732">Signal</keyword>
<name>A0ABW3NP84_9FLAO</name>
<dbReference type="InterPro" id="IPR050738">
    <property type="entry name" value="Sulfatase"/>
</dbReference>
<evidence type="ECO:0000256" key="5">
    <source>
        <dbReference type="ARBA" id="ARBA00022801"/>
    </source>
</evidence>
<comment type="similarity">
    <text evidence="2">Belongs to the sulfatase family.</text>
</comment>
<evidence type="ECO:0000256" key="6">
    <source>
        <dbReference type="ARBA" id="ARBA00022837"/>
    </source>
</evidence>
<evidence type="ECO:0000256" key="1">
    <source>
        <dbReference type="ARBA" id="ARBA00001913"/>
    </source>
</evidence>
<dbReference type="Proteomes" id="UP001597131">
    <property type="component" value="Unassembled WGS sequence"/>
</dbReference>
<protein>
    <submittedName>
        <fullName evidence="10">Sulfatase</fullName>
    </submittedName>
</protein>
<dbReference type="InterPro" id="IPR000917">
    <property type="entry name" value="Sulfatase_N"/>
</dbReference>
<dbReference type="PANTHER" id="PTHR42693:SF42">
    <property type="entry name" value="ARYLSULFATASE G"/>
    <property type="match status" value="1"/>
</dbReference>
<keyword evidence="3" id="KW-0479">Metal-binding</keyword>
<evidence type="ECO:0000256" key="3">
    <source>
        <dbReference type="ARBA" id="ARBA00022723"/>
    </source>
</evidence>
<dbReference type="Pfam" id="PF00884">
    <property type="entry name" value="Sulfatase"/>
    <property type="match status" value="1"/>
</dbReference>
<dbReference type="PROSITE" id="PS00149">
    <property type="entry name" value="SULFATASE_2"/>
    <property type="match status" value="1"/>
</dbReference>